<dbReference type="PANTHER" id="PTHR43434:SF1">
    <property type="entry name" value="PHOSPHOGLYCOLATE PHOSPHATASE"/>
    <property type="match status" value="1"/>
</dbReference>
<proteinExistence type="predicted"/>
<dbReference type="GO" id="GO:0006281">
    <property type="term" value="P:DNA repair"/>
    <property type="evidence" value="ECO:0007669"/>
    <property type="project" value="TreeGrafter"/>
</dbReference>
<keyword evidence="2" id="KW-1185">Reference proteome</keyword>
<evidence type="ECO:0000313" key="1">
    <source>
        <dbReference type="EMBL" id="MCC2120546.1"/>
    </source>
</evidence>
<dbReference type="InterPro" id="IPR006439">
    <property type="entry name" value="HAD-SF_hydro_IA"/>
</dbReference>
<keyword evidence="1" id="KW-0378">Hydrolase</keyword>
<dbReference type="AlphaFoldDB" id="A0AAE3A504"/>
<dbReference type="Proteomes" id="UP001197795">
    <property type="component" value="Unassembled WGS sequence"/>
</dbReference>
<dbReference type="RefSeq" id="WP_022313622.1">
    <property type="nucleotide sequence ID" value="NZ_JAJEPV010000036.1"/>
</dbReference>
<dbReference type="InterPro" id="IPR050155">
    <property type="entry name" value="HAD-like_hydrolase_sf"/>
</dbReference>
<accession>A0AAE3A504</accession>
<evidence type="ECO:0000313" key="2">
    <source>
        <dbReference type="Proteomes" id="UP001197795"/>
    </source>
</evidence>
<dbReference type="EMBL" id="JAJEPV010000036">
    <property type="protein sequence ID" value="MCC2120546.1"/>
    <property type="molecule type" value="Genomic_DNA"/>
</dbReference>
<dbReference type="SUPFAM" id="SSF56784">
    <property type="entry name" value="HAD-like"/>
    <property type="match status" value="1"/>
</dbReference>
<comment type="caution">
    <text evidence="1">The sequence shown here is derived from an EMBL/GenBank/DDBJ whole genome shotgun (WGS) entry which is preliminary data.</text>
</comment>
<organism evidence="1 2">
    <name type="scientific">Waltera acetigignens</name>
    <dbReference type="NCBI Taxonomy" id="2981769"/>
    <lineage>
        <taxon>Bacteria</taxon>
        <taxon>Bacillati</taxon>
        <taxon>Bacillota</taxon>
        <taxon>Clostridia</taxon>
        <taxon>Lachnospirales</taxon>
        <taxon>Lachnospiraceae</taxon>
        <taxon>Waltera</taxon>
    </lineage>
</organism>
<dbReference type="Pfam" id="PF13419">
    <property type="entry name" value="HAD_2"/>
    <property type="match status" value="1"/>
</dbReference>
<dbReference type="NCBIfam" id="TIGR01509">
    <property type="entry name" value="HAD-SF-IA-v3"/>
    <property type="match status" value="1"/>
</dbReference>
<dbReference type="Gene3D" id="3.40.50.1000">
    <property type="entry name" value="HAD superfamily/HAD-like"/>
    <property type="match status" value="1"/>
</dbReference>
<name>A0AAE3A504_9FIRM</name>
<reference evidence="1 2" key="1">
    <citation type="submission" date="2021-10" db="EMBL/GenBank/DDBJ databases">
        <title>Anaerobic single-cell dispensing facilitates the cultivation of human gut bacteria.</title>
        <authorList>
            <person name="Afrizal A."/>
        </authorList>
    </citation>
    <scope>NUCLEOTIDE SEQUENCE [LARGE SCALE GENOMIC DNA]</scope>
    <source>
        <strain evidence="1 2">CLA-AA-H273</strain>
    </source>
</reference>
<dbReference type="InterPro" id="IPR036412">
    <property type="entry name" value="HAD-like_sf"/>
</dbReference>
<protein>
    <submittedName>
        <fullName evidence="1">HAD-IA family hydrolase</fullName>
    </submittedName>
</protein>
<dbReference type="NCBIfam" id="TIGR01549">
    <property type="entry name" value="HAD-SF-IA-v1"/>
    <property type="match status" value="1"/>
</dbReference>
<dbReference type="InterPro" id="IPR041492">
    <property type="entry name" value="HAD_2"/>
</dbReference>
<dbReference type="GO" id="GO:0008967">
    <property type="term" value="F:phosphoglycolate phosphatase activity"/>
    <property type="evidence" value="ECO:0007669"/>
    <property type="project" value="TreeGrafter"/>
</dbReference>
<dbReference type="InterPro" id="IPR023198">
    <property type="entry name" value="PGP-like_dom2"/>
</dbReference>
<dbReference type="InterPro" id="IPR023214">
    <property type="entry name" value="HAD_sf"/>
</dbReference>
<sequence>MVRIYLENMVPSDVSNAVRKTLADLHERGYKIALGSSSRKAKIILKKVALEEAFDAISDGTNISKSKPDPEVFLKAAEYLDLQPEECIVVEDAYAGIDAAKAGNMQAVGTGEAYSYAKADYHIKKIEELLTILP</sequence>
<dbReference type="PANTHER" id="PTHR43434">
    <property type="entry name" value="PHOSPHOGLYCOLATE PHOSPHATASE"/>
    <property type="match status" value="1"/>
</dbReference>
<gene>
    <name evidence="1" type="ORF">LKD75_13260</name>
</gene>
<dbReference type="Gene3D" id="1.10.150.240">
    <property type="entry name" value="Putative phosphatase, domain 2"/>
    <property type="match status" value="1"/>
</dbReference>